<proteinExistence type="predicted"/>
<gene>
    <name evidence="1" type="ORF">MNBD_GAMMA06-595</name>
</gene>
<name>A0A3B0WFZ9_9ZZZZ</name>
<evidence type="ECO:0000313" key="1">
    <source>
        <dbReference type="EMBL" id="VAW54775.1"/>
    </source>
</evidence>
<dbReference type="EMBL" id="UOFD01000079">
    <property type="protein sequence ID" value="VAW54775.1"/>
    <property type="molecule type" value="Genomic_DNA"/>
</dbReference>
<sequence length="315" mass="35287">MINKLFLIFACCGYTSSTLATIFIEVDLEGGEIPYVGSKNAHPGGGYISFLGGEVTNVDNPGDGTQDYLKYTNVILDNNPDAKNATSGSNYSLKTQYKVGSERSFQKNTTIIKFPETYNVYIRWYQKWSKSWVWPTSQQKLLKIKGPSGAQSFRPSFGNNYLNVVKLSPPPKANQSQTYVYSDWKKPETDFRLNDSISGNSNYKLDTNRWYCIETMVKSSTLANSKGEYAYWINDDLKLHLKNTYNFVKGADPKKPNYRGMTSVEMQHVMEQTGGANITVDMPTWMDNIVVSDQRIGCSGKPIAAPKPPSGLSDL</sequence>
<protein>
    <submittedName>
        <fullName evidence="1">Uncharacterized protein</fullName>
    </submittedName>
</protein>
<dbReference type="AlphaFoldDB" id="A0A3B0WFZ9"/>
<accession>A0A3B0WFZ9</accession>
<dbReference type="Gene3D" id="2.60.120.200">
    <property type="match status" value="1"/>
</dbReference>
<reference evidence="1" key="1">
    <citation type="submission" date="2018-06" db="EMBL/GenBank/DDBJ databases">
        <authorList>
            <person name="Zhirakovskaya E."/>
        </authorList>
    </citation>
    <scope>NUCLEOTIDE SEQUENCE</scope>
</reference>
<organism evidence="1">
    <name type="scientific">hydrothermal vent metagenome</name>
    <dbReference type="NCBI Taxonomy" id="652676"/>
    <lineage>
        <taxon>unclassified sequences</taxon>
        <taxon>metagenomes</taxon>
        <taxon>ecological metagenomes</taxon>
    </lineage>
</organism>